<comment type="similarity">
    <text evidence="2">Belongs to the UPF0126 family.</text>
</comment>
<evidence type="ECO:0000256" key="2">
    <source>
        <dbReference type="ARBA" id="ARBA00008193"/>
    </source>
</evidence>
<feature type="domain" description="Glycine transporter" evidence="8">
    <location>
        <begin position="98"/>
        <end position="171"/>
    </location>
</feature>
<evidence type="ECO:0000256" key="1">
    <source>
        <dbReference type="ARBA" id="ARBA00004651"/>
    </source>
</evidence>
<comment type="subcellular location">
    <subcellularLocation>
        <location evidence="1">Cell membrane</location>
        <topology evidence="1">Multi-pass membrane protein</topology>
    </subcellularLocation>
</comment>
<accession>A0A7Y0HTK4</accession>
<dbReference type="AlphaFoldDB" id="A0A7Y0HTK4"/>
<feature type="transmembrane region" description="Helical" evidence="7">
    <location>
        <begin position="12"/>
        <end position="31"/>
    </location>
</feature>
<name>A0A7Y0HTK4_9BIFI</name>
<dbReference type="EMBL" id="JAAIII010000004">
    <property type="protein sequence ID" value="NMM94202.1"/>
    <property type="molecule type" value="Genomic_DNA"/>
</dbReference>
<evidence type="ECO:0000256" key="4">
    <source>
        <dbReference type="ARBA" id="ARBA00022692"/>
    </source>
</evidence>
<dbReference type="PANTHER" id="PTHR30506:SF3">
    <property type="entry name" value="UPF0126 INNER MEMBRANE PROTEIN YADS-RELATED"/>
    <property type="match status" value="1"/>
</dbReference>
<dbReference type="PANTHER" id="PTHR30506">
    <property type="entry name" value="INNER MEMBRANE PROTEIN"/>
    <property type="match status" value="1"/>
</dbReference>
<evidence type="ECO:0000313" key="9">
    <source>
        <dbReference type="EMBL" id="NMM94202.1"/>
    </source>
</evidence>
<sequence length="250" mass="26174">MTVALETSGFILGIEYVAIFCCAMVGGLSAVRKGYDITAILITAWLTALGGGIIRDVMLGVTPVGVSDKGLVLTALASGIAVALLHPEVDKLKWSMLTLDALAMALFAVNGTAKAMGLGASGMTAAFMGMFTALGGGLIRDTLINEVPMIIRDRHWYFVPAAVACVATVFVCKADFAGLINLQGEIGLDLAIVALAVAMRLLSVRFNIGVPGAVERHNVYLPSEAKYLKRPNIASKSASGENSGEKQDKQ</sequence>
<feature type="domain" description="Glycine transporter" evidence="8">
    <location>
        <begin position="14"/>
        <end position="86"/>
    </location>
</feature>
<feature type="transmembrane region" description="Helical" evidence="7">
    <location>
        <begin position="186"/>
        <end position="202"/>
    </location>
</feature>
<dbReference type="Proteomes" id="UP000532194">
    <property type="component" value="Unassembled WGS sequence"/>
</dbReference>
<feature type="transmembrane region" description="Helical" evidence="7">
    <location>
        <begin position="38"/>
        <end position="58"/>
    </location>
</feature>
<feature type="transmembrane region" description="Helical" evidence="7">
    <location>
        <begin position="156"/>
        <end position="180"/>
    </location>
</feature>
<dbReference type="Pfam" id="PF03458">
    <property type="entry name" value="Gly_transporter"/>
    <property type="match status" value="2"/>
</dbReference>
<proteinExistence type="inferred from homology"/>
<keyword evidence="4 7" id="KW-0812">Transmembrane</keyword>
<keyword evidence="3" id="KW-1003">Cell membrane</keyword>
<evidence type="ECO:0000256" key="7">
    <source>
        <dbReference type="SAM" id="Phobius"/>
    </source>
</evidence>
<reference evidence="9 10" key="1">
    <citation type="submission" date="2020-02" db="EMBL/GenBank/DDBJ databases">
        <title>Characterization of phylogenetic diversity of novel bifidobacterial species isolated in Czech ZOOs.</title>
        <authorList>
            <person name="Lugli G.A."/>
            <person name="Vera N.B."/>
            <person name="Ventura M."/>
        </authorList>
    </citation>
    <scope>NUCLEOTIDE SEQUENCE [LARGE SCALE GENOMIC DNA]</scope>
    <source>
        <strain evidence="9 10">DSM 109957</strain>
    </source>
</reference>
<protein>
    <recommendedName>
        <fullName evidence="8">Glycine transporter domain-containing protein</fullName>
    </recommendedName>
</protein>
<gene>
    <name evidence="9" type="ORF">G1C95_1389</name>
</gene>
<dbReference type="RefSeq" id="WP_169172247.1">
    <property type="nucleotide sequence ID" value="NZ_JAAIII010000004.1"/>
</dbReference>
<organism evidence="9 10">
    <name type="scientific">Bifidobacterium oedipodis</name>
    <dbReference type="NCBI Taxonomy" id="2675322"/>
    <lineage>
        <taxon>Bacteria</taxon>
        <taxon>Bacillati</taxon>
        <taxon>Actinomycetota</taxon>
        <taxon>Actinomycetes</taxon>
        <taxon>Bifidobacteriales</taxon>
        <taxon>Bifidobacteriaceae</taxon>
        <taxon>Bifidobacterium</taxon>
    </lineage>
</organism>
<dbReference type="InterPro" id="IPR005115">
    <property type="entry name" value="Gly_transporter"/>
</dbReference>
<evidence type="ECO:0000256" key="3">
    <source>
        <dbReference type="ARBA" id="ARBA00022475"/>
    </source>
</evidence>
<evidence type="ECO:0000259" key="8">
    <source>
        <dbReference type="Pfam" id="PF03458"/>
    </source>
</evidence>
<evidence type="ECO:0000313" key="10">
    <source>
        <dbReference type="Proteomes" id="UP000532194"/>
    </source>
</evidence>
<comment type="caution">
    <text evidence="9">The sequence shown here is derived from an EMBL/GenBank/DDBJ whole genome shotgun (WGS) entry which is preliminary data.</text>
</comment>
<keyword evidence="5 7" id="KW-1133">Transmembrane helix</keyword>
<keyword evidence="10" id="KW-1185">Reference proteome</keyword>
<evidence type="ECO:0000256" key="6">
    <source>
        <dbReference type="ARBA" id="ARBA00023136"/>
    </source>
</evidence>
<dbReference type="GO" id="GO:0005886">
    <property type="term" value="C:plasma membrane"/>
    <property type="evidence" value="ECO:0007669"/>
    <property type="project" value="UniProtKB-SubCell"/>
</dbReference>
<evidence type="ECO:0000256" key="5">
    <source>
        <dbReference type="ARBA" id="ARBA00022989"/>
    </source>
</evidence>
<feature type="transmembrane region" description="Helical" evidence="7">
    <location>
        <begin position="125"/>
        <end position="144"/>
    </location>
</feature>
<keyword evidence="6 7" id="KW-0472">Membrane</keyword>